<feature type="transmembrane region" description="Helical" evidence="7">
    <location>
        <begin position="305"/>
        <end position="328"/>
    </location>
</feature>
<evidence type="ECO:0000256" key="1">
    <source>
        <dbReference type="ARBA" id="ARBA00004651"/>
    </source>
</evidence>
<dbReference type="InterPro" id="IPR045621">
    <property type="entry name" value="BPD_transp_1_N"/>
</dbReference>
<organism evidence="9 10">
    <name type="scientific">Candidatus Fimisoma avicola</name>
    <dbReference type="NCBI Taxonomy" id="2840826"/>
    <lineage>
        <taxon>Bacteria</taxon>
        <taxon>Bacillati</taxon>
        <taxon>Bacillota</taxon>
        <taxon>Clostridia</taxon>
        <taxon>Eubacteriales</taxon>
        <taxon>Candidatus Fimisoma</taxon>
    </lineage>
</organism>
<reference evidence="9" key="2">
    <citation type="journal article" date="2021" name="PeerJ">
        <title>Extensive microbial diversity within the chicken gut microbiome revealed by metagenomics and culture.</title>
        <authorList>
            <person name="Gilroy R."/>
            <person name="Ravi A."/>
            <person name="Getino M."/>
            <person name="Pursley I."/>
            <person name="Horton D.L."/>
            <person name="Alikhan N.F."/>
            <person name="Baker D."/>
            <person name="Gharbi K."/>
            <person name="Hall N."/>
            <person name="Watson M."/>
            <person name="Adriaenssens E.M."/>
            <person name="Foster-Nyarko E."/>
            <person name="Jarju S."/>
            <person name="Secka A."/>
            <person name="Antonio M."/>
            <person name="Oren A."/>
            <person name="Chaudhuri R.R."/>
            <person name="La Ragione R."/>
            <person name="Hildebrand F."/>
            <person name="Pallen M.J."/>
        </authorList>
    </citation>
    <scope>NUCLEOTIDE SEQUENCE</scope>
    <source>
        <strain evidence="9">11300</strain>
    </source>
</reference>
<feature type="transmembrane region" description="Helical" evidence="7">
    <location>
        <begin position="104"/>
        <end position="126"/>
    </location>
</feature>
<dbReference type="GO" id="GO:0005886">
    <property type="term" value="C:plasma membrane"/>
    <property type="evidence" value="ECO:0007669"/>
    <property type="project" value="UniProtKB-SubCell"/>
</dbReference>
<accession>A0A9D1L8A3</accession>
<evidence type="ECO:0000256" key="4">
    <source>
        <dbReference type="ARBA" id="ARBA00022692"/>
    </source>
</evidence>
<evidence type="ECO:0000256" key="2">
    <source>
        <dbReference type="ARBA" id="ARBA00022448"/>
    </source>
</evidence>
<keyword evidence="4 7" id="KW-0812">Transmembrane</keyword>
<dbReference type="AlphaFoldDB" id="A0A9D1L8A3"/>
<dbReference type="Gene3D" id="1.10.3720.10">
    <property type="entry name" value="MetI-like"/>
    <property type="match status" value="1"/>
</dbReference>
<keyword evidence="6 7" id="KW-0472">Membrane</keyword>
<evidence type="ECO:0000256" key="5">
    <source>
        <dbReference type="ARBA" id="ARBA00022989"/>
    </source>
</evidence>
<feature type="transmembrane region" description="Helical" evidence="7">
    <location>
        <begin position="205"/>
        <end position="224"/>
    </location>
</feature>
<evidence type="ECO:0000259" key="8">
    <source>
        <dbReference type="PROSITE" id="PS50928"/>
    </source>
</evidence>
<keyword evidence="2 7" id="KW-0813">Transport</keyword>
<comment type="similarity">
    <text evidence="7">Belongs to the binding-protein-dependent transport system permease family.</text>
</comment>
<evidence type="ECO:0000313" key="10">
    <source>
        <dbReference type="Proteomes" id="UP000824091"/>
    </source>
</evidence>
<dbReference type="Pfam" id="PF19300">
    <property type="entry name" value="BPD_transp_1_N"/>
    <property type="match status" value="1"/>
</dbReference>
<feature type="transmembrane region" description="Helical" evidence="7">
    <location>
        <begin position="12"/>
        <end position="33"/>
    </location>
</feature>
<dbReference type="PANTHER" id="PTHR43163">
    <property type="entry name" value="DIPEPTIDE TRANSPORT SYSTEM PERMEASE PROTEIN DPPB-RELATED"/>
    <property type="match status" value="1"/>
</dbReference>
<dbReference type="PANTHER" id="PTHR43163:SF6">
    <property type="entry name" value="DIPEPTIDE TRANSPORT SYSTEM PERMEASE PROTEIN DPPB-RELATED"/>
    <property type="match status" value="1"/>
</dbReference>
<evidence type="ECO:0000313" key="9">
    <source>
        <dbReference type="EMBL" id="HIU27636.1"/>
    </source>
</evidence>
<proteinExistence type="inferred from homology"/>
<dbReference type="Proteomes" id="UP000824091">
    <property type="component" value="Unassembled WGS sequence"/>
</dbReference>
<evidence type="ECO:0000256" key="6">
    <source>
        <dbReference type="ARBA" id="ARBA00023136"/>
    </source>
</evidence>
<dbReference type="Pfam" id="PF00528">
    <property type="entry name" value="BPD_transp_1"/>
    <property type="match status" value="1"/>
</dbReference>
<dbReference type="InterPro" id="IPR000515">
    <property type="entry name" value="MetI-like"/>
</dbReference>
<keyword evidence="5 7" id="KW-1133">Transmembrane helix</keyword>
<reference evidence="9" key="1">
    <citation type="submission" date="2020-10" db="EMBL/GenBank/DDBJ databases">
        <authorList>
            <person name="Gilroy R."/>
        </authorList>
    </citation>
    <scope>NUCLEOTIDE SEQUENCE</scope>
    <source>
        <strain evidence="9">11300</strain>
    </source>
</reference>
<feature type="domain" description="ABC transmembrane type-1" evidence="8">
    <location>
        <begin position="98"/>
        <end position="328"/>
    </location>
</feature>
<feature type="transmembrane region" description="Helical" evidence="7">
    <location>
        <begin position="260"/>
        <end position="285"/>
    </location>
</feature>
<sequence>MKTKVISVLKRLVAYFFVLVGLSILIFVIVRIMPGDTARMALGPRAPEEAVEALREEMHLNDSYIVQYGYWISGILQGDFGDSIVTRRPVADDISSYLPATLELAILTAILVIIFGIVLGVISTKYSGKWLDGIIRTLSYFGICAPAFLWAVLAMLMFAYVIPILPISGRLSAGFSPPETITGMYTVDFLLQGNFAGFLDALKHLILPSVTLSFAGISQAARITRSSMVENLDKPYAYAERAYGIPENKILRKYLLKPSLNSTISVMALDIAGIFGGAFLVEQIFGYPGLANYGLTAMLNKDVFAISAVVMVLGVIVIIFNLIADIVIRALDPRVRLAEK</sequence>
<keyword evidence="3" id="KW-1003">Cell membrane</keyword>
<name>A0A9D1L8A3_9FIRM</name>
<dbReference type="PROSITE" id="PS50928">
    <property type="entry name" value="ABC_TM1"/>
    <property type="match status" value="1"/>
</dbReference>
<feature type="transmembrane region" description="Helical" evidence="7">
    <location>
        <begin position="138"/>
        <end position="162"/>
    </location>
</feature>
<comment type="caution">
    <text evidence="9">The sequence shown here is derived from an EMBL/GenBank/DDBJ whole genome shotgun (WGS) entry which is preliminary data.</text>
</comment>
<protein>
    <submittedName>
        <fullName evidence="9">ABC transporter permease</fullName>
    </submittedName>
</protein>
<evidence type="ECO:0000256" key="3">
    <source>
        <dbReference type="ARBA" id="ARBA00022475"/>
    </source>
</evidence>
<dbReference type="InterPro" id="IPR035906">
    <property type="entry name" value="MetI-like_sf"/>
</dbReference>
<comment type="subcellular location">
    <subcellularLocation>
        <location evidence="1 7">Cell membrane</location>
        <topology evidence="1 7">Multi-pass membrane protein</topology>
    </subcellularLocation>
</comment>
<gene>
    <name evidence="9" type="ORF">IAD16_04605</name>
</gene>
<dbReference type="SUPFAM" id="SSF161098">
    <property type="entry name" value="MetI-like"/>
    <property type="match status" value="1"/>
</dbReference>
<dbReference type="GO" id="GO:0055085">
    <property type="term" value="P:transmembrane transport"/>
    <property type="evidence" value="ECO:0007669"/>
    <property type="project" value="InterPro"/>
</dbReference>
<dbReference type="CDD" id="cd06261">
    <property type="entry name" value="TM_PBP2"/>
    <property type="match status" value="1"/>
</dbReference>
<evidence type="ECO:0000256" key="7">
    <source>
        <dbReference type="RuleBase" id="RU363032"/>
    </source>
</evidence>
<dbReference type="EMBL" id="DVMO01000066">
    <property type="protein sequence ID" value="HIU27636.1"/>
    <property type="molecule type" value="Genomic_DNA"/>
</dbReference>